<dbReference type="EMBL" id="MH576973">
    <property type="protein sequence ID" value="AXH67836.1"/>
    <property type="molecule type" value="Genomic_DNA"/>
</dbReference>
<dbReference type="RefSeq" id="YP_010013260.1">
    <property type="nucleotide sequence ID" value="NC_053510.1"/>
</dbReference>
<reference evidence="2" key="1">
    <citation type="submission" date="2018-07" db="EMBL/GenBank/DDBJ databases">
        <authorList>
            <person name="Quirk P.G."/>
            <person name="Krulwich T.A."/>
        </authorList>
    </citation>
    <scope>NUCLEOTIDE SEQUENCE [LARGE SCALE GENOMIC DNA]</scope>
</reference>
<dbReference type="KEGG" id="vg:63209843"/>
<dbReference type="Proteomes" id="UP000258832">
    <property type="component" value="Segment"/>
</dbReference>
<protein>
    <submittedName>
        <fullName evidence="1">Membrane protein</fullName>
    </submittedName>
</protein>
<accession>A0A345MBG5</accession>
<name>A0A345MBG5_9CAUD</name>
<dbReference type="GeneID" id="63209843"/>
<gene>
    <name evidence="1" type="primary">30</name>
    <name evidence="1" type="ORF">SEA_BROMDEN_30</name>
</gene>
<evidence type="ECO:0000313" key="2">
    <source>
        <dbReference type="Proteomes" id="UP000258832"/>
    </source>
</evidence>
<evidence type="ECO:0000313" key="1">
    <source>
        <dbReference type="EMBL" id="AXH67836.1"/>
    </source>
</evidence>
<keyword evidence="2" id="KW-1185">Reference proteome</keyword>
<organism evidence="1 2">
    <name type="scientific">Mycobacterium phage Bromden</name>
    <dbReference type="NCBI Taxonomy" id="2283252"/>
    <lineage>
        <taxon>Viruses</taxon>
        <taxon>Duplodnaviria</taxon>
        <taxon>Heunggongvirae</taxon>
        <taxon>Uroviricota</taxon>
        <taxon>Caudoviricetes</taxon>
        <taxon>Vilmaviridae</taxon>
        <taxon>Lclasvirinae</taxon>
        <taxon>Bromdenvirus</taxon>
        <taxon>Bromdenvirus bromden</taxon>
    </lineage>
</organism>
<proteinExistence type="predicted"/>
<sequence>MKIFGHKPSEIRKSIAGFAAALLVLLIALPVAGLPVAVTAAVASVTSFLVGLSVYLSKPNVVAVIDAADELPGDYPDDLEEQFRPIIGVAVGVAKSILGRITGLLSKKP</sequence>